<dbReference type="EMBL" id="VSRR010117779">
    <property type="protein sequence ID" value="MPC99308.1"/>
    <property type="molecule type" value="Genomic_DNA"/>
</dbReference>
<evidence type="ECO:0000256" key="1">
    <source>
        <dbReference type="SAM" id="MobiDB-lite"/>
    </source>
</evidence>
<evidence type="ECO:0000313" key="3">
    <source>
        <dbReference type="Proteomes" id="UP000324222"/>
    </source>
</evidence>
<dbReference type="Proteomes" id="UP000324222">
    <property type="component" value="Unassembled WGS sequence"/>
</dbReference>
<sequence length="74" mass="8298">MPFHSQERERIASSLRHAISLSTPGHSPDQAPQTPRGTKGMRLSHSCAFLNDCRARPEERESVRLGDIQRGSKM</sequence>
<name>A0A5B7K2F0_PORTR</name>
<accession>A0A5B7K2F0</accession>
<evidence type="ECO:0000313" key="2">
    <source>
        <dbReference type="EMBL" id="MPC99308.1"/>
    </source>
</evidence>
<comment type="caution">
    <text evidence="2">The sequence shown here is derived from an EMBL/GenBank/DDBJ whole genome shotgun (WGS) entry which is preliminary data.</text>
</comment>
<dbReference type="AlphaFoldDB" id="A0A5B7K2F0"/>
<feature type="compositionally biased region" description="Basic and acidic residues" evidence="1">
    <location>
        <begin position="1"/>
        <end position="11"/>
    </location>
</feature>
<feature type="compositionally biased region" description="Polar residues" evidence="1">
    <location>
        <begin position="20"/>
        <end position="36"/>
    </location>
</feature>
<keyword evidence="3" id="KW-1185">Reference proteome</keyword>
<protein>
    <submittedName>
        <fullName evidence="2">Uncharacterized protein</fullName>
    </submittedName>
</protein>
<proteinExistence type="predicted"/>
<reference evidence="2 3" key="1">
    <citation type="submission" date="2019-05" db="EMBL/GenBank/DDBJ databases">
        <title>Another draft genome of Portunus trituberculatus and its Hox gene families provides insights of decapod evolution.</title>
        <authorList>
            <person name="Jeong J.-H."/>
            <person name="Song I."/>
            <person name="Kim S."/>
            <person name="Choi T."/>
            <person name="Kim D."/>
            <person name="Ryu S."/>
            <person name="Kim W."/>
        </authorList>
    </citation>
    <scope>NUCLEOTIDE SEQUENCE [LARGE SCALE GENOMIC DNA]</scope>
    <source>
        <tissue evidence="2">Muscle</tissue>
    </source>
</reference>
<gene>
    <name evidence="2" type="ORF">E2C01_094714</name>
</gene>
<feature type="region of interest" description="Disordered" evidence="1">
    <location>
        <begin position="1"/>
        <end position="41"/>
    </location>
</feature>
<organism evidence="2 3">
    <name type="scientific">Portunus trituberculatus</name>
    <name type="common">Swimming crab</name>
    <name type="synonym">Neptunus trituberculatus</name>
    <dbReference type="NCBI Taxonomy" id="210409"/>
    <lineage>
        <taxon>Eukaryota</taxon>
        <taxon>Metazoa</taxon>
        <taxon>Ecdysozoa</taxon>
        <taxon>Arthropoda</taxon>
        <taxon>Crustacea</taxon>
        <taxon>Multicrustacea</taxon>
        <taxon>Malacostraca</taxon>
        <taxon>Eumalacostraca</taxon>
        <taxon>Eucarida</taxon>
        <taxon>Decapoda</taxon>
        <taxon>Pleocyemata</taxon>
        <taxon>Brachyura</taxon>
        <taxon>Eubrachyura</taxon>
        <taxon>Portunoidea</taxon>
        <taxon>Portunidae</taxon>
        <taxon>Portuninae</taxon>
        <taxon>Portunus</taxon>
    </lineage>
</organism>